<proteinExistence type="predicted"/>
<protein>
    <submittedName>
        <fullName evidence="2">Uncharacterized protein</fullName>
    </submittedName>
</protein>
<comment type="caution">
    <text evidence="2">The sequence shown here is derived from an EMBL/GenBank/DDBJ whole genome shotgun (WGS) entry which is preliminary data.</text>
</comment>
<dbReference type="AlphaFoldDB" id="A0A7J8BEJ3"/>
<evidence type="ECO:0000313" key="3">
    <source>
        <dbReference type="Proteomes" id="UP000593571"/>
    </source>
</evidence>
<feature type="compositionally biased region" description="Basic and acidic residues" evidence="1">
    <location>
        <begin position="67"/>
        <end position="76"/>
    </location>
</feature>
<organism evidence="2 3">
    <name type="scientific">Rousettus aegyptiacus</name>
    <name type="common">Egyptian fruit bat</name>
    <name type="synonym">Pteropus aegyptiacus</name>
    <dbReference type="NCBI Taxonomy" id="9407"/>
    <lineage>
        <taxon>Eukaryota</taxon>
        <taxon>Metazoa</taxon>
        <taxon>Chordata</taxon>
        <taxon>Craniata</taxon>
        <taxon>Vertebrata</taxon>
        <taxon>Euteleostomi</taxon>
        <taxon>Mammalia</taxon>
        <taxon>Eutheria</taxon>
        <taxon>Laurasiatheria</taxon>
        <taxon>Chiroptera</taxon>
        <taxon>Yinpterochiroptera</taxon>
        <taxon>Pteropodoidea</taxon>
        <taxon>Pteropodidae</taxon>
        <taxon>Rousettinae</taxon>
        <taxon>Rousettus</taxon>
    </lineage>
</organism>
<feature type="region of interest" description="Disordered" evidence="1">
    <location>
        <begin position="131"/>
        <end position="159"/>
    </location>
</feature>
<evidence type="ECO:0000256" key="1">
    <source>
        <dbReference type="SAM" id="MobiDB-lite"/>
    </source>
</evidence>
<gene>
    <name evidence="2" type="ORF">HJG63_009791</name>
</gene>
<name>A0A7J8BEJ3_ROUAE</name>
<dbReference type="EMBL" id="JACASE010000017">
    <property type="protein sequence ID" value="KAF6397128.1"/>
    <property type="molecule type" value="Genomic_DNA"/>
</dbReference>
<feature type="compositionally biased region" description="Low complexity" evidence="1">
    <location>
        <begin position="137"/>
        <end position="152"/>
    </location>
</feature>
<evidence type="ECO:0000313" key="2">
    <source>
        <dbReference type="EMBL" id="KAF6397128.1"/>
    </source>
</evidence>
<dbReference type="Proteomes" id="UP000593571">
    <property type="component" value="Unassembled WGS sequence"/>
</dbReference>
<keyword evidence="3" id="KW-1185">Reference proteome</keyword>
<feature type="region of interest" description="Disordered" evidence="1">
    <location>
        <begin position="1"/>
        <end position="76"/>
    </location>
</feature>
<reference evidence="2 3" key="1">
    <citation type="journal article" date="2020" name="Nature">
        <title>Six reference-quality genomes reveal evolution of bat adaptations.</title>
        <authorList>
            <person name="Jebb D."/>
            <person name="Huang Z."/>
            <person name="Pippel M."/>
            <person name="Hughes G.M."/>
            <person name="Lavrichenko K."/>
            <person name="Devanna P."/>
            <person name="Winkler S."/>
            <person name="Jermiin L.S."/>
            <person name="Skirmuntt E.C."/>
            <person name="Katzourakis A."/>
            <person name="Burkitt-Gray L."/>
            <person name="Ray D.A."/>
            <person name="Sullivan K.A.M."/>
            <person name="Roscito J.G."/>
            <person name="Kirilenko B.M."/>
            <person name="Davalos L.M."/>
            <person name="Corthals A.P."/>
            <person name="Power M.L."/>
            <person name="Jones G."/>
            <person name="Ransome R.D."/>
            <person name="Dechmann D.K.N."/>
            <person name="Locatelli A.G."/>
            <person name="Puechmaille S.J."/>
            <person name="Fedrigo O."/>
            <person name="Jarvis E.D."/>
            <person name="Hiller M."/>
            <person name="Vernes S.C."/>
            <person name="Myers E.W."/>
            <person name="Teeling E.C."/>
        </authorList>
    </citation>
    <scope>NUCLEOTIDE SEQUENCE [LARGE SCALE GENOMIC DNA]</scope>
    <source>
        <strain evidence="2">MRouAeg1</strain>
        <tissue evidence="2">Muscle</tissue>
    </source>
</reference>
<accession>A0A7J8BEJ3</accession>
<sequence length="159" mass="16044">MSHSHPPAIPETSFHNHQAGKVTRPVGLRSESEHEVPGAGLAASSAGTIRCRPLLPASQEPPLQTQEPKEGEAGEVCRDLGVGGASHCADAETQRTKTSCDLPAVPACSTRASVGLSPAAPNLCLCGSQHGPDKSAAEPAGSGPSPAGCGEAEGPFYGF</sequence>